<organism evidence="4 5">
    <name type="scientific">Halobellus limi</name>
    <dbReference type="NCBI Taxonomy" id="699433"/>
    <lineage>
        <taxon>Archaea</taxon>
        <taxon>Methanobacteriati</taxon>
        <taxon>Methanobacteriota</taxon>
        <taxon>Stenosarchaea group</taxon>
        <taxon>Halobacteria</taxon>
        <taxon>Halobacteriales</taxon>
        <taxon>Haloferacaceae</taxon>
        <taxon>Halobellus</taxon>
    </lineage>
</organism>
<dbReference type="EMBL" id="FNVN01000003">
    <property type="protein sequence ID" value="SEG51581.1"/>
    <property type="molecule type" value="Genomic_DNA"/>
</dbReference>
<dbReference type="Pfam" id="PF01995">
    <property type="entry name" value="NRD1_2"/>
    <property type="match status" value="1"/>
</dbReference>
<evidence type="ECO:0000259" key="1">
    <source>
        <dbReference type="Pfam" id="PF01995"/>
    </source>
</evidence>
<name>A0A1H6ASS3_9EURY</name>
<evidence type="ECO:0000313" key="4">
    <source>
        <dbReference type="EMBL" id="SEG51581.1"/>
    </source>
</evidence>
<feature type="domain" description="Ribonuclease R winged-helix" evidence="2">
    <location>
        <begin position="13"/>
        <end position="74"/>
    </location>
</feature>
<dbReference type="PANTHER" id="PTHR41964">
    <property type="entry name" value="GLOBAL NITROGEN REGULATOR NRPR"/>
    <property type="match status" value="1"/>
</dbReference>
<reference evidence="4 5" key="1">
    <citation type="submission" date="2016-10" db="EMBL/GenBank/DDBJ databases">
        <authorList>
            <person name="de Groot N.N."/>
        </authorList>
    </citation>
    <scope>NUCLEOTIDE SEQUENCE [LARGE SCALE GENOMIC DNA]</scope>
    <source>
        <strain evidence="4 5">CGMCC 1.10331</strain>
    </source>
</reference>
<evidence type="ECO:0000313" key="6">
    <source>
        <dbReference type="Proteomes" id="UP000296733"/>
    </source>
</evidence>
<dbReference type="InterPro" id="IPR036984">
    <property type="entry name" value="NrpR_dom_sf"/>
</dbReference>
<evidence type="ECO:0000259" key="2">
    <source>
        <dbReference type="Pfam" id="PF08461"/>
    </source>
</evidence>
<dbReference type="InterPro" id="IPR013668">
    <property type="entry name" value="RNase_R_HTH_12"/>
</dbReference>
<protein>
    <submittedName>
        <fullName evidence="3">DUF128 domain-containing protein</fullName>
    </submittedName>
</protein>
<gene>
    <name evidence="3" type="ORF">DV707_08715</name>
    <name evidence="4" type="ORF">SAMN04488133_2488</name>
</gene>
<sequence length="322" mass="35692">MATGGERRRYDLLRLIDENEPIGSIRLVDLMQQRGYSIKDRTIRLMLSELDEENLTEKVTGKGRRLTPEGREELRRGDVSGRFERIRERIATLTSEVTYDPSEDGGEVVFGSGRVPADRVDDAFALLTALHRSSVGPVPVSLIETDSESEVEIAAPSSITLDGILLSRGINARLVTGGLVEYDGEIDRYIDAISGEGSTMDVVRLLVEAGRTDVDAILEEREGILIVDSREFPLTRFDEARDLSTAARDQLGGVLDFRRPRETGQIPAGRSGWEFASLTYGGVSEAAFALLYEHDLLRKWESLGGVRPRSAFEPAPTLRERL</sequence>
<accession>A0A1H6ASS3</accession>
<dbReference type="GeneID" id="39858167"/>
<feature type="domain" description="NrpR regulatory" evidence="1">
    <location>
        <begin position="86"/>
        <end position="263"/>
    </location>
</feature>
<proteinExistence type="predicted"/>
<dbReference type="PANTHER" id="PTHR41964:SF1">
    <property type="entry name" value="GLOBAL NITROGEN REGULATOR NRPR"/>
    <property type="match status" value="1"/>
</dbReference>
<dbReference type="Proteomes" id="UP000296733">
    <property type="component" value="Chromosome"/>
</dbReference>
<dbReference type="Gene3D" id="3.30.70.1360">
    <property type="entry name" value="mj0159-like"/>
    <property type="match status" value="1"/>
</dbReference>
<dbReference type="EMBL" id="CP031311">
    <property type="protein sequence ID" value="QCC47733.1"/>
    <property type="molecule type" value="Genomic_DNA"/>
</dbReference>
<dbReference type="InterPro" id="IPR038982">
    <property type="entry name" value="NrpR"/>
</dbReference>
<dbReference type="AlphaFoldDB" id="A0A1H6ASS3"/>
<dbReference type="OrthoDB" id="358798at2157"/>
<evidence type="ECO:0000313" key="3">
    <source>
        <dbReference type="EMBL" id="QCC47733.1"/>
    </source>
</evidence>
<dbReference type="Proteomes" id="UP000236740">
    <property type="component" value="Unassembled WGS sequence"/>
</dbReference>
<dbReference type="RefSeq" id="WP_103992176.1">
    <property type="nucleotide sequence ID" value="NZ_CP031311.1"/>
</dbReference>
<dbReference type="SUPFAM" id="SSF46785">
    <property type="entry name" value="Winged helix' DNA-binding domain"/>
    <property type="match status" value="1"/>
</dbReference>
<reference evidence="3 6" key="2">
    <citation type="journal article" date="2019" name="Nat. Commun.">
        <title>A new type of DNA phosphorothioation-based antiviral system in archaea.</title>
        <authorList>
            <person name="Xiong L."/>
            <person name="Liu S."/>
            <person name="Chen S."/>
            <person name="Xiao Y."/>
            <person name="Zhu B."/>
            <person name="Gao Y."/>
            <person name="Zhang Y."/>
            <person name="Chen B."/>
            <person name="Luo J."/>
            <person name="Deng Z."/>
            <person name="Chen X."/>
            <person name="Wang L."/>
            <person name="Chen S."/>
        </authorList>
    </citation>
    <scope>NUCLEOTIDE SEQUENCE [LARGE SCALE GENOMIC DNA]</scope>
    <source>
        <strain evidence="3 6">CGMCC 1.10331</strain>
    </source>
</reference>
<evidence type="ECO:0000313" key="5">
    <source>
        <dbReference type="Proteomes" id="UP000236740"/>
    </source>
</evidence>
<dbReference type="KEGG" id="hlm:DV707_08715"/>
<dbReference type="InterPro" id="IPR002846">
    <property type="entry name" value="NRD"/>
</dbReference>
<dbReference type="InterPro" id="IPR036390">
    <property type="entry name" value="WH_DNA-bd_sf"/>
</dbReference>
<keyword evidence="5" id="KW-1185">Reference proteome</keyword>
<dbReference type="Pfam" id="PF08461">
    <property type="entry name" value="WHD_RNase_R"/>
    <property type="match status" value="1"/>
</dbReference>